<name>A7SNH9_NEMVE</name>
<dbReference type="HOGENOM" id="CLU_273031_0_0_1"/>
<organism evidence="2 3">
    <name type="scientific">Nematostella vectensis</name>
    <name type="common">Starlet sea anemone</name>
    <dbReference type="NCBI Taxonomy" id="45351"/>
    <lineage>
        <taxon>Eukaryota</taxon>
        <taxon>Metazoa</taxon>
        <taxon>Cnidaria</taxon>
        <taxon>Anthozoa</taxon>
        <taxon>Hexacorallia</taxon>
        <taxon>Actiniaria</taxon>
        <taxon>Edwardsiidae</taxon>
        <taxon>Nematostella</taxon>
    </lineage>
</organism>
<dbReference type="AlphaFoldDB" id="A7SNH9"/>
<protein>
    <submittedName>
        <fullName evidence="2">Uncharacterized protein</fullName>
    </submittedName>
</protein>
<dbReference type="InParanoid" id="A7SNH9"/>
<feature type="compositionally biased region" description="Basic and acidic residues" evidence="1">
    <location>
        <begin position="859"/>
        <end position="876"/>
    </location>
</feature>
<feature type="compositionally biased region" description="Basic and acidic residues" evidence="1">
    <location>
        <begin position="658"/>
        <end position="674"/>
    </location>
</feature>
<feature type="compositionally biased region" description="Low complexity" evidence="1">
    <location>
        <begin position="880"/>
        <end position="902"/>
    </location>
</feature>
<reference evidence="2 3" key="1">
    <citation type="journal article" date="2007" name="Science">
        <title>Sea anemone genome reveals ancestral eumetazoan gene repertoire and genomic organization.</title>
        <authorList>
            <person name="Putnam N.H."/>
            <person name="Srivastava M."/>
            <person name="Hellsten U."/>
            <person name="Dirks B."/>
            <person name="Chapman J."/>
            <person name="Salamov A."/>
            <person name="Terry A."/>
            <person name="Shapiro H."/>
            <person name="Lindquist E."/>
            <person name="Kapitonov V.V."/>
            <person name="Jurka J."/>
            <person name="Genikhovich G."/>
            <person name="Grigoriev I.V."/>
            <person name="Lucas S.M."/>
            <person name="Steele R.E."/>
            <person name="Finnerty J.R."/>
            <person name="Technau U."/>
            <person name="Martindale M.Q."/>
            <person name="Rokhsar D.S."/>
        </authorList>
    </citation>
    <scope>NUCLEOTIDE SEQUENCE [LARGE SCALE GENOMIC DNA]</scope>
    <source>
        <strain evidence="3">CH2 X CH6</strain>
    </source>
</reference>
<dbReference type="EMBL" id="DS469720">
    <property type="protein sequence ID" value="EDO34737.1"/>
    <property type="molecule type" value="Genomic_DNA"/>
</dbReference>
<feature type="region of interest" description="Disordered" evidence="1">
    <location>
        <begin position="825"/>
        <end position="912"/>
    </location>
</feature>
<feature type="compositionally biased region" description="Low complexity" evidence="1">
    <location>
        <begin position="630"/>
        <end position="640"/>
    </location>
</feature>
<dbReference type="PANTHER" id="PTHR35193">
    <property type="entry name" value="MUCIN 13A, CELL SURFACE-ASSOCIATED-RELATED"/>
    <property type="match status" value="1"/>
</dbReference>
<evidence type="ECO:0000313" key="3">
    <source>
        <dbReference type="Proteomes" id="UP000001593"/>
    </source>
</evidence>
<dbReference type="PANTHER" id="PTHR35193:SF5">
    <property type="entry name" value="FLOCCULATION PROTEIN FLO11"/>
    <property type="match status" value="1"/>
</dbReference>
<sequence length="1181" mass="132603">MTPTITSSRADAKFETLSYLSSILSLCLRGKTSPCMCNSTLEAILQSSVPFVGLNGTVDFSPSLIFTRASNGPQFTNKRSNKGFPTRKEPRASITTEEEGPRAIALLLMIWAPCVYASGIGLPYPTTNEPPTTNAPPTTGENGCFYEGKWHPPGEIARGYDGRNWCYGVVCDPQGEVIHWDDFKCGTSSTPEYPTTFPRLEQTTPRMRANSPENRETPQTKTEWHGQDLKTSGKSAWPELDPTPTNIPKGCYHNGKWFPPGSRMTTERRGRRCFGTLCSHDGYVVTWDELFCGPELRPITTLSPPTRIPKGWLRRTRKPKSSRVPYGRDLIQPRYTRQPVTTRATRPSLVVKPCFYKGRFYVRGMNVMGSYPIDCKGLRCSLDGKLVKWDYCHDTTPPATPPWPTTPPGCHFHGKWYPPGSEISMSSYGECESGLTCDESGMIMVWDGLGCFRDPNPNVHTTDAPKHTTEPPRTTPEPTTEPPQTTPEPTTEPSRTKPELTTEPSRTTVEPTTEHVTNVPRTPGCLYEGKWYPPGNHQTGYDGRDWCYGIICDRSGQYVPWDNVNCGPTTTSVPRTTPKGCYHQGKWYPPGSEISRNSYGGCESGLTCGKDGMVIAWDGVGCFRDLRPSKTPTTEPQRPKTTTKRKTQRRFTTIKVTRRPEDRPRSTRSPDTRPRTTRLPDFLAILMSTALPRYGCYENDRWYRPGAEISRGQSGSWCYGTYCSESGEVIAWDDWNCKTTARRTTKPSKEPAIPTTKPIPKRDRVTPEPTTTPGCHYHGKWYLPGSEISRSSYGGCESGLTCDESGMIMAWDGLGCFRDPNTNVHTTDALKPTTEPPRTTPEPTTEPSRTTPEPTTEPSRTKPEPTTEPSRTKPEPTTEPPRTTSEPTTEPLRTTPEPTTEPTTDHVTTVPRRRGCLYEGKLYPPGNHQTGYDGRDWCYGIMCDRSGQYEPWDNFNCGPETTVPQTSAKRSTTTAPTTNDKQHPRTDSRKSTTDMRGQTPRQQSYECYYEGKWFAPGSEIYRSSNGHNWCFGARCSYDGNVIMWDDFNCEHHLTRLALKIHRDRKSHPLNCYYRGRMYQTGNKIIHRSKNGKCYRAICAGGKIANWRSAVCPSVEVRLRPQMYGRSFVTTDSCQYKGKRYSVGSVVFSRALFRSRDHGWCVGLKCGGNGRIVTWGPQWGGC</sequence>
<feature type="compositionally biased region" description="Pro residues" evidence="1">
    <location>
        <begin position="473"/>
        <end position="486"/>
    </location>
</feature>
<evidence type="ECO:0000256" key="1">
    <source>
        <dbReference type="SAM" id="MobiDB-lite"/>
    </source>
</evidence>
<feature type="region of interest" description="Disordered" evidence="1">
    <location>
        <begin position="743"/>
        <end position="771"/>
    </location>
</feature>
<feature type="compositionally biased region" description="Polar residues" evidence="1">
    <location>
        <begin position="502"/>
        <end position="520"/>
    </location>
</feature>
<feature type="region of interest" description="Disordered" evidence="1">
    <location>
        <begin position="956"/>
        <end position="999"/>
    </location>
</feature>
<feature type="region of interest" description="Disordered" evidence="1">
    <location>
        <begin position="457"/>
        <end position="520"/>
    </location>
</feature>
<feature type="region of interest" description="Disordered" evidence="1">
    <location>
        <begin position="203"/>
        <end position="241"/>
    </location>
</feature>
<feature type="compositionally biased region" description="Basic and acidic residues" evidence="1">
    <location>
        <begin position="980"/>
        <end position="993"/>
    </location>
</feature>
<feature type="compositionally biased region" description="Polar residues" evidence="1">
    <location>
        <begin position="962"/>
        <end position="979"/>
    </location>
</feature>
<dbReference type="eggNOG" id="ENOG502RWPQ">
    <property type="taxonomic scope" value="Eukaryota"/>
</dbReference>
<feature type="region of interest" description="Disordered" evidence="1">
    <location>
        <begin position="628"/>
        <end position="677"/>
    </location>
</feature>
<evidence type="ECO:0000313" key="2">
    <source>
        <dbReference type="EMBL" id="EDO34737.1"/>
    </source>
</evidence>
<feature type="compositionally biased region" description="Low complexity" evidence="1">
    <location>
        <begin position="841"/>
        <end position="858"/>
    </location>
</feature>
<feature type="compositionally biased region" description="Basic and acidic residues" evidence="1">
    <location>
        <begin position="213"/>
        <end position="228"/>
    </location>
</feature>
<proteinExistence type="predicted"/>
<keyword evidence="3" id="KW-1185">Reference proteome</keyword>
<accession>A7SNH9</accession>
<feature type="region of interest" description="Disordered" evidence="1">
    <location>
        <begin position="76"/>
        <end position="97"/>
    </location>
</feature>
<dbReference type="Proteomes" id="UP000001593">
    <property type="component" value="Unassembled WGS sequence"/>
</dbReference>
<gene>
    <name evidence="2" type="ORF">NEMVEDRAFT_v1g214960</name>
</gene>